<dbReference type="InterPro" id="IPR003386">
    <property type="entry name" value="LACT/PDAT_acylTrfase"/>
</dbReference>
<dbReference type="Gramene" id="rna35287">
    <property type="protein sequence ID" value="RHN50931.1"/>
    <property type="gene ID" value="gene35287"/>
</dbReference>
<protein>
    <submittedName>
        <fullName evidence="1">Lecithin:cholesterol acyltransferase</fullName>
    </submittedName>
    <submittedName>
        <fullName evidence="2">Putative transferase</fullName>
        <ecNumber evidence="2">2.3.1.-</ecNumber>
    </submittedName>
</protein>
<keyword evidence="2" id="KW-0808">Transferase</keyword>
<keyword evidence="1" id="KW-0012">Acyltransferase</keyword>
<reference evidence="2" key="4">
    <citation type="journal article" date="2018" name="Nat. Plants">
        <title>Whole-genome landscape of Medicago truncatula symbiotic genes.</title>
        <authorList>
            <person name="Pecrix Y."/>
            <person name="Gamas P."/>
            <person name="Carrere S."/>
        </authorList>
    </citation>
    <scope>NUCLEOTIDE SEQUENCE</scope>
    <source>
        <tissue evidence="2">Leaves</tissue>
    </source>
</reference>
<evidence type="ECO:0000313" key="2">
    <source>
        <dbReference type="EMBL" id="RHN50931.1"/>
    </source>
</evidence>
<dbReference type="EMBL" id="PSQE01000006">
    <property type="protein sequence ID" value="RHN50931.1"/>
    <property type="molecule type" value="Genomic_DNA"/>
</dbReference>
<dbReference type="Gene3D" id="3.40.50.1820">
    <property type="entry name" value="alpha/beta hydrolase"/>
    <property type="match status" value="1"/>
</dbReference>
<accession>A0A0C3VVS2</accession>
<sequence>MPAISVPASQVHDWLLHNIASALEYTAERTSSKENGPVSVSNHDVAMTDASTVSVKVSTSARGGNKAVIIPHSMRVLYFLHFMSWCSKYIKAIVNMGGAFLGVRKTIAALFLAEARDIVVARYISFLFKSTIQYLN</sequence>
<gene>
    <name evidence="1" type="ordered locus">MTR_6g045280</name>
    <name evidence="2" type="ORF">MtrunA17_Chr6g0462921</name>
</gene>
<evidence type="ECO:0000313" key="4">
    <source>
        <dbReference type="Proteomes" id="UP000002051"/>
    </source>
</evidence>
<reference evidence="1 4" key="1">
    <citation type="journal article" date="2011" name="Nature">
        <title>The Medicago genome provides insight into the evolution of rhizobial symbioses.</title>
        <authorList>
            <person name="Young N.D."/>
            <person name="Debelle F."/>
            <person name="Oldroyd G.E."/>
            <person name="Geurts R."/>
            <person name="Cannon S.B."/>
            <person name="Udvardi M.K."/>
            <person name="Benedito V.A."/>
            <person name="Mayer K.F."/>
            <person name="Gouzy J."/>
            <person name="Schoof H."/>
            <person name="Van de Peer Y."/>
            <person name="Proost S."/>
            <person name="Cook D.R."/>
            <person name="Meyers B.C."/>
            <person name="Spannagl M."/>
            <person name="Cheung F."/>
            <person name="De Mita S."/>
            <person name="Krishnakumar V."/>
            <person name="Gundlach H."/>
            <person name="Zhou S."/>
            <person name="Mudge J."/>
            <person name="Bharti A.K."/>
            <person name="Murray J.D."/>
            <person name="Naoumkina M.A."/>
            <person name="Rosen B."/>
            <person name="Silverstein K.A."/>
            <person name="Tang H."/>
            <person name="Rombauts S."/>
            <person name="Zhao P.X."/>
            <person name="Zhou P."/>
            <person name="Barbe V."/>
            <person name="Bardou P."/>
            <person name="Bechner M."/>
            <person name="Bellec A."/>
            <person name="Berger A."/>
            <person name="Berges H."/>
            <person name="Bidwell S."/>
            <person name="Bisseling T."/>
            <person name="Choisne N."/>
            <person name="Couloux A."/>
            <person name="Denny R."/>
            <person name="Deshpande S."/>
            <person name="Dai X."/>
            <person name="Doyle J.J."/>
            <person name="Dudez A.M."/>
            <person name="Farmer A.D."/>
            <person name="Fouteau S."/>
            <person name="Franken C."/>
            <person name="Gibelin C."/>
            <person name="Gish J."/>
            <person name="Goldstein S."/>
            <person name="Gonzalez A.J."/>
            <person name="Green P.J."/>
            <person name="Hallab A."/>
            <person name="Hartog M."/>
            <person name="Hua A."/>
            <person name="Humphray S.J."/>
            <person name="Jeong D.H."/>
            <person name="Jing Y."/>
            <person name="Jocker A."/>
            <person name="Kenton S.M."/>
            <person name="Kim D.J."/>
            <person name="Klee K."/>
            <person name="Lai H."/>
            <person name="Lang C."/>
            <person name="Lin S."/>
            <person name="Macmil S.L."/>
            <person name="Magdelenat G."/>
            <person name="Matthews L."/>
            <person name="McCorrison J."/>
            <person name="Monaghan E.L."/>
            <person name="Mun J.H."/>
            <person name="Najar F.Z."/>
            <person name="Nicholson C."/>
            <person name="Noirot C."/>
            <person name="O'Bleness M."/>
            <person name="Paule C.R."/>
            <person name="Poulain J."/>
            <person name="Prion F."/>
            <person name="Qin B."/>
            <person name="Qu C."/>
            <person name="Retzel E.F."/>
            <person name="Riddle C."/>
            <person name="Sallet E."/>
            <person name="Samain S."/>
            <person name="Samson N."/>
            <person name="Sanders I."/>
            <person name="Saurat O."/>
            <person name="Scarpelli C."/>
            <person name="Schiex T."/>
            <person name="Segurens B."/>
            <person name="Severin A.J."/>
            <person name="Sherrier D.J."/>
            <person name="Shi R."/>
            <person name="Sims S."/>
            <person name="Singer S.R."/>
            <person name="Sinharoy S."/>
            <person name="Sterck L."/>
            <person name="Viollet A."/>
            <person name="Wang B.B."/>
            <person name="Wang K."/>
            <person name="Wang M."/>
            <person name="Wang X."/>
            <person name="Warfsmann J."/>
            <person name="Weissenbach J."/>
            <person name="White D.D."/>
            <person name="White J.D."/>
            <person name="Wiley G.B."/>
            <person name="Wincker P."/>
            <person name="Xing Y."/>
            <person name="Yang L."/>
            <person name="Yao Z."/>
            <person name="Ying F."/>
            <person name="Zhai J."/>
            <person name="Zhou L."/>
            <person name="Zuber A."/>
            <person name="Denarie J."/>
            <person name="Dixon R.A."/>
            <person name="May G.D."/>
            <person name="Schwartz D.C."/>
            <person name="Rogers J."/>
            <person name="Quetier F."/>
            <person name="Town C.D."/>
            <person name="Roe B.A."/>
        </authorList>
    </citation>
    <scope>NUCLEOTIDE SEQUENCE [LARGE SCALE GENOMIC DNA]</scope>
    <source>
        <strain evidence="1">A17</strain>
        <strain evidence="3 4">cv. Jemalong A17</strain>
    </source>
</reference>
<keyword evidence="4" id="KW-1185">Reference proteome</keyword>
<dbReference type="STRING" id="3880.G7KK26"/>
<evidence type="ECO:0000313" key="1">
    <source>
        <dbReference type="EMBL" id="AES75470.2"/>
    </source>
</evidence>
<organism evidence="1 4">
    <name type="scientific">Medicago truncatula</name>
    <name type="common">Barrel medic</name>
    <name type="synonym">Medicago tribuloides</name>
    <dbReference type="NCBI Taxonomy" id="3880"/>
    <lineage>
        <taxon>Eukaryota</taxon>
        <taxon>Viridiplantae</taxon>
        <taxon>Streptophyta</taxon>
        <taxon>Embryophyta</taxon>
        <taxon>Tracheophyta</taxon>
        <taxon>Spermatophyta</taxon>
        <taxon>Magnoliopsida</taxon>
        <taxon>eudicotyledons</taxon>
        <taxon>Gunneridae</taxon>
        <taxon>Pentapetalae</taxon>
        <taxon>rosids</taxon>
        <taxon>fabids</taxon>
        <taxon>Fabales</taxon>
        <taxon>Fabaceae</taxon>
        <taxon>Papilionoideae</taxon>
        <taxon>50 kb inversion clade</taxon>
        <taxon>NPAAA clade</taxon>
        <taxon>Hologalegina</taxon>
        <taxon>IRL clade</taxon>
        <taxon>Trifolieae</taxon>
        <taxon>Medicago</taxon>
    </lineage>
</organism>
<dbReference type="GO" id="GO:0008374">
    <property type="term" value="F:O-acyltransferase activity"/>
    <property type="evidence" value="ECO:0007669"/>
    <property type="project" value="InterPro"/>
</dbReference>
<dbReference type="AlphaFoldDB" id="G7KK26"/>
<reference evidence="1 4" key="2">
    <citation type="journal article" date="2014" name="BMC Genomics">
        <title>An improved genome release (version Mt4.0) for the model legume Medicago truncatula.</title>
        <authorList>
            <person name="Tang H."/>
            <person name="Krishnakumar V."/>
            <person name="Bidwell S."/>
            <person name="Rosen B."/>
            <person name="Chan A."/>
            <person name="Zhou S."/>
            <person name="Gentzbittel L."/>
            <person name="Childs K.L."/>
            <person name="Yandell M."/>
            <person name="Gundlach H."/>
            <person name="Mayer K.F."/>
            <person name="Schwartz D.C."/>
            <person name="Town C.D."/>
        </authorList>
    </citation>
    <scope>GENOME REANNOTATION</scope>
    <source>
        <strain evidence="1">A17</strain>
        <strain evidence="3 4">cv. Jemalong A17</strain>
    </source>
</reference>
<dbReference type="Proteomes" id="UP000265566">
    <property type="component" value="Chromosome 6"/>
</dbReference>
<accession>G7KK26</accession>
<dbReference type="PaxDb" id="3880-AES75470"/>
<reference evidence="3" key="3">
    <citation type="submission" date="2015-04" db="UniProtKB">
        <authorList>
            <consortium name="EnsemblPlants"/>
        </authorList>
    </citation>
    <scope>IDENTIFICATION</scope>
    <source>
        <strain evidence="3">cv. Jemalong A17</strain>
    </source>
</reference>
<name>G7KK26_MEDTR</name>
<dbReference type="eggNOG" id="KOG2369">
    <property type="taxonomic scope" value="Eukaryota"/>
</dbReference>
<dbReference type="EC" id="2.3.1.-" evidence="2"/>
<dbReference type="HOGENOM" id="CLU_1878512_0_0_1"/>
<evidence type="ECO:0000313" key="3">
    <source>
        <dbReference type="EnsemblPlants" id="AES75470"/>
    </source>
</evidence>
<dbReference type="eggNOG" id="KOG4416">
    <property type="taxonomic scope" value="Eukaryota"/>
</dbReference>
<dbReference type="InterPro" id="IPR029058">
    <property type="entry name" value="AB_hydrolase_fold"/>
</dbReference>
<dbReference type="PANTHER" id="PTHR11440">
    <property type="entry name" value="LECITHIN-CHOLESTEROL ACYLTRANSFERASE-RELATED"/>
    <property type="match status" value="1"/>
</dbReference>
<dbReference type="Pfam" id="PF02450">
    <property type="entry name" value="LCAT"/>
    <property type="match status" value="1"/>
</dbReference>
<dbReference type="Proteomes" id="UP000002051">
    <property type="component" value="Chromosome 6"/>
</dbReference>
<proteinExistence type="predicted"/>
<dbReference type="GO" id="GO:0006629">
    <property type="term" value="P:lipid metabolic process"/>
    <property type="evidence" value="ECO:0007669"/>
    <property type="project" value="InterPro"/>
</dbReference>
<dbReference type="EMBL" id="CM001222">
    <property type="protein sequence ID" value="AES75470.2"/>
    <property type="molecule type" value="Genomic_DNA"/>
</dbReference>
<dbReference type="EnsemblPlants" id="AES75470">
    <property type="protein sequence ID" value="AES75470"/>
    <property type="gene ID" value="MTR_6g045280"/>
</dbReference>